<organism evidence="1 2">
    <name type="scientific">Gloeophyllum trabeum (strain ATCC 11539 / FP-39264 / Madison 617)</name>
    <name type="common">Brown rot fungus</name>
    <dbReference type="NCBI Taxonomy" id="670483"/>
    <lineage>
        <taxon>Eukaryota</taxon>
        <taxon>Fungi</taxon>
        <taxon>Dikarya</taxon>
        <taxon>Basidiomycota</taxon>
        <taxon>Agaricomycotina</taxon>
        <taxon>Agaricomycetes</taxon>
        <taxon>Gloeophyllales</taxon>
        <taxon>Gloeophyllaceae</taxon>
        <taxon>Gloeophyllum</taxon>
    </lineage>
</organism>
<dbReference type="EMBL" id="KB469694">
    <property type="protein sequence ID" value="EPQ49726.1"/>
    <property type="molecule type" value="Genomic_DNA"/>
</dbReference>
<protein>
    <submittedName>
        <fullName evidence="1">Uncharacterized protein</fullName>
    </submittedName>
</protein>
<evidence type="ECO:0000313" key="1">
    <source>
        <dbReference type="EMBL" id="EPQ49726.1"/>
    </source>
</evidence>
<keyword evidence="2" id="KW-1185">Reference proteome</keyword>
<dbReference type="RefSeq" id="XP_007871817.1">
    <property type="nucleotide sequence ID" value="XM_007873626.1"/>
</dbReference>
<dbReference type="AlphaFoldDB" id="S7PPC6"/>
<evidence type="ECO:0000313" key="2">
    <source>
        <dbReference type="Proteomes" id="UP000030669"/>
    </source>
</evidence>
<reference evidence="1 2" key="1">
    <citation type="journal article" date="2012" name="Science">
        <title>The Paleozoic origin of enzymatic lignin decomposition reconstructed from 31 fungal genomes.</title>
        <authorList>
            <person name="Floudas D."/>
            <person name="Binder M."/>
            <person name="Riley R."/>
            <person name="Barry K."/>
            <person name="Blanchette R.A."/>
            <person name="Henrissat B."/>
            <person name="Martinez A.T."/>
            <person name="Otillar R."/>
            <person name="Spatafora J.W."/>
            <person name="Yadav J.S."/>
            <person name="Aerts A."/>
            <person name="Benoit I."/>
            <person name="Boyd A."/>
            <person name="Carlson A."/>
            <person name="Copeland A."/>
            <person name="Coutinho P.M."/>
            <person name="de Vries R.P."/>
            <person name="Ferreira P."/>
            <person name="Findley K."/>
            <person name="Foster B."/>
            <person name="Gaskell J."/>
            <person name="Glotzer D."/>
            <person name="Gorecki P."/>
            <person name="Heitman J."/>
            <person name="Hesse C."/>
            <person name="Hori C."/>
            <person name="Igarashi K."/>
            <person name="Jurgens J.A."/>
            <person name="Kallen N."/>
            <person name="Kersten P."/>
            <person name="Kohler A."/>
            <person name="Kuees U."/>
            <person name="Kumar T.K.A."/>
            <person name="Kuo A."/>
            <person name="LaButti K."/>
            <person name="Larrondo L.F."/>
            <person name="Lindquist E."/>
            <person name="Ling A."/>
            <person name="Lombard V."/>
            <person name="Lucas S."/>
            <person name="Lundell T."/>
            <person name="Martin R."/>
            <person name="McLaughlin D.J."/>
            <person name="Morgenstern I."/>
            <person name="Morin E."/>
            <person name="Murat C."/>
            <person name="Nagy L.G."/>
            <person name="Nolan M."/>
            <person name="Ohm R.A."/>
            <person name="Patyshakuliyeva A."/>
            <person name="Rokas A."/>
            <person name="Ruiz-Duenas F.J."/>
            <person name="Sabat G."/>
            <person name="Salamov A."/>
            <person name="Samejima M."/>
            <person name="Schmutz J."/>
            <person name="Slot J.C."/>
            <person name="St John F."/>
            <person name="Stenlid J."/>
            <person name="Sun H."/>
            <person name="Sun S."/>
            <person name="Syed K."/>
            <person name="Tsang A."/>
            <person name="Wiebenga A."/>
            <person name="Young D."/>
            <person name="Pisabarro A."/>
            <person name="Eastwood D.C."/>
            <person name="Martin F."/>
            <person name="Cullen D."/>
            <person name="Grigoriev I.V."/>
            <person name="Hibbett D.S."/>
        </authorList>
    </citation>
    <scope>NUCLEOTIDE SEQUENCE [LARGE SCALE GENOMIC DNA]</scope>
    <source>
        <strain evidence="1 2">ATCC 11539</strain>
    </source>
</reference>
<sequence>MQTPVESSQPIQAPLNPLPYPLATPIKARVISHPYPLATHDVPVLVPSALSSLQSQPTRCTFQTDERPRTYMIDPLFNQNDIIPRRCLVDIDGLGPACWFDRIIDIDLSDLGYVVMEGWIFTGFVEKGWNATRFHAKVSCESLDLPYPWRILLNNDPVQLGFQYFHMTL</sequence>
<dbReference type="HOGENOM" id="CLU_1578689_0_0_1"/>
<accession>S7PPC6</accession>
<dbReference type="KEGG" id="gtr:GLOTRDRAFT_97376"/>
<name>S7PPC6_GLOTA</name>
<gene>
    <name evidence="1" type="ORF">GLOTRDRAFT_97376</name>
</gene>
<dbReference type="GeneID" id="19310006"/>
<dbReference type="Proteomes" id="UP000030669">
    <property type="component" value="Unassembled WGS sequence"/>
</dbReference>
<proteinExistence type="predicted"/>